<dbReference type="Pfam" id="PF00005">
    <property type="entry name" value="ABC_tran"/>
    <property type="match status" value="1"/>
</dbReference>
<proteinExistence type="predicted"/>
<evidence type="ECO:0000256" key="1">
    <source>
        <dbReference type="ARBA" id="ARBA00004202"/>
    </source>
</evidence>
<gene>
    <name evidence="10" type="ORF">SAMN05444817_102287</name>
</gene>
<keyword evidence="8" id="KW-0046">Antibiotic resistance</keyword>
<dbReference type="GO" id="GO:0005524">
    <property type="term" value="F:ATP binding"/>
    <property type="evidence" value="ECO:0007669"/>
    <property type="project" value="UniProtKB-KW"/>
</dbReference>
<dbReference type="GO" id="GO:0055085">
    <property type="term" value="P:transmembrane transport"/>
    <property type="evidence" value="ECO:0007669"/>
    <property type="project" value="UniProtKB-ARBA"/>
</dbReference>
<evidence type="ECO:0000256" key="4">
    <source>
        <dbReference type="ARBA" id="ARBA00022741"/>
    </source>
</evidence>
<dbReference type="PROSITE" id="PS00211">
    <property type="entry name" value="ABC_TRANSPORTER_1"/>
    <property type="match status" value="1"/>
</dbReference>
<dbReference type="CDD" id="cd03230">
    <property type="entry name" value="ABC_DR_subfamily_A"/>
    <property type="match status" value="1"/>
</dbReference>
<dbReference type="InterPro" id="IPR003439">
    <property type="entry name" value="ABC_transporter-like_ATP-bd"/>
</dbReference>
<keyword evidence="2" id="KW-0813">Transport</keyword>
<keyword evidence="4" id="KW-0547">Nucleotide-binding</keyword>
<dbReference type="InterPro" id="IPR050763">
    <property type="entry name" value="ABC_transporter_ATP-binding"/>
</dbReference>
<dbReference type="PROSITE" id="PS50893">
    <property type="entry name" value="ABC_TRANSPORTER_2"/>
    <property type="match status" value="1"/>
</dbReference>
<dbReference type="RefSeq" id="WP_076598592.1">
    <property type="nucleotide sequence ID" value="NZ_CP046976.1"/>
</dbReference>
<dbReference type="GO" id="GO:0046677">
    <property type="term" value="P:response to antibiotic"/>
    <property type="evidence" value="ECO:0007669"/>
    <property type="project" value="UniProtKB-KW"/>
</dbReference>
<dbReference type="OrthoDB" id="9804819at2"/>
<dbReference type="Gene3D" id="3.40.50.300">
    <property type="entry name" value="P-loop containing nucleotide triphosphate hydrolases"/>
    <property type="match status" value="1"/>
</dbReference>
<evidence type="ECO:0000256" key="8">
    <source>
        <dbReference type="ARBA" id="ARBA00023251"/>
    </source>
</evidence>
<dbReference type="PANTHER" id="PTHR42711">
    <property type="entry name" value="ABC TRANSPORTER ATP-BINDING PROTEIN"/>
    <property type="match status" value="1"/>
</dbReference>
<evidence type="ECO:0000256" key="5">
    <source>
        <dbReference type="ARBA" id="ARBA00022840"/>
    </source>
</evidence>
<comment type="subcellular location">
    <subcellularLocation>
        <location evidence="1">Cell membrane</location>
        <topology evidence="1">Peripheral membrane protein</topology>
    </subcellularLocation>
</comment>
<dbReference type="SUPFAM" id="SSF52540">
    <property type="entry name" value="P-loop containing nucleoside triphosphate hydrolases"/>
    <property type="match status" value="1"/>
</dbReference>
<keyword evidence="5 10" id="KW-0067">ATP-binding</keyword>
<dbReference type="STRING" id="1161099.SAMN05444817_102287"/>
<keyword evidence="7" id="KW-0472">Membrane</keyword>
<organism evidence="10 11">
    <name type="scientific">Corynebacterium appendicis CIP 107643</name>
    <dbReference type="NCBI Taxonomy" id="1161099"/>
    <lineage>
        <taxon>Bacteria</taxon>
        <taxon>Bacillati</taxon>
        <taxon>Actinomycetota</taxon>
        <taxon>Actinomycetes</taxon>
        <taxon>Mycobacteriales</taxon>
        <taxon>Corynebacteriaceae</taxon>
        <taxon>Corynebacterium</taxon>
    </lineage>
</organism>
<keyword evidence="11" id="KW-1185">Reference proteome</keyword>
<feature type="domain" description="ABC transporter" evidence="9">
    <location>
        <begin position="20"/>
        <end position="245"/>
    </location>
</feature>
<dbReference type="PANTHER" id="PTHR42711:SF16">
    <property type="entry name" value="ABC TRANSPORTER ATP-BINDING PROTEIN"/>
    <property type="match status" value="1"/>
</dbReference>
<accession>A0A1N7IXJ7</accession>
<dbReference type="AlphaFoldDB" id="A0A1N7IXJ7"/>
<dbReference type="InterPro" id="IPR027417">
    <property type="entry name" value="P-loop_NTPase"/>
</dbReference>
<protein>
    <submittedName>
        <fullName evidence="10">ABC-2 type transport system ATP-binding protein</fullName>
    </submittedName>
</protein>
<evidence type="ECO:0000313" key="11">
    <source>
        <dbReference type="Proteomes" id="UP000186292"/>
    </source>
</evidence>
<evidence type="ECO:0000256" key="2">
    <source>
        <dbReference type="ARBA" id="ARBA00022448"/>
    </source>
</evidence>
<dbReference type="GO" id="GO:0005886">
    <property type="term" value="C:plasma membrane"/>
    <property type="evidence" value="ECO:0007669"/>
    <property type="project" value="UniProtKB-SubCell"/>
</dbReference>
<dbReference type="Proteomes" id="UP000186292">
    <property type="component" value="Unassembled WGS sequence"/>
</dbReference>
<keyword evidence="6" id="KW-1278">Translocase</keyword>
<dbReference type="GO" id="GO:0016887">
    <property type="term" value="F:ATP hydrolysis activity"/>
    <property type="evidence" value="ECO:0007669"/>
    <property type="project" value="InterPro"/>
</dbReference>
<evidence type="ECO:0000313" key="10">
    <source>
        <dbReference type="EMBL" id="SIS41810.1"/>
    </source>
</evidence>
<evidence type="ECO:0000256" key="7">
    <source>
        <dbReference type="ARBA" id="ARBA00023136"/>
    </source>
</evidence>
<dbReference type="InterPro" id="IPR017871">
    <property type="entry name" value="ABC_transporter-like_CS"/>
</dbReference>
<dbReference type="InterPro" id="IPR003593">
    <property type="entry name" value="AAA+_ATPase"/>
</dbReference>
<dbReference type="EMBL" id="FTOF01000002">
    <property type="protein sequence ID" value="SIS41810.1"/>
    <property type="molecule type" value="Genomic_DNA"/>
</dbReference>
<name>A0A1N7IXJ7_9CORY</name>
<reference evidence="11" key="1">
    <citation type="submission" date="2017-01" db="EMBL/GenBank/DDBJ databases">
        <authorList>
            <person name="Varghese N."/>
            <person name="Submissions S."/>
        </authorList>
    </citation>
    <scope>NUCLEOTIDE SEQUENCE [LARGE SCALE GENOMIC DNA]</scope>
    <source>
        <strain evidence="11">DSM 44531</strain>
    </source>
</reference>
<evidence type="ECO:0000256" key="3">
    <source>
        <dbReference type="ARBA" id="ARBA00022475"/>
    </source>
</evidence>
<evidence type="ECO:0000259" key="9">
    <source>
        <dbReference type="PROSITE" id="PS50893"/>
    </source>
</evidence>
<dbReference type="SMART" id="SM00382">
    <property type="entry name" value="AAA"/>
    <property type="match status" value="1"/>
</dbReference>
<evidence type="ECO:0000256" key="6">
    <source>
        <dbReference type="ARBA" id="ARBA00022967"/>
    </source>
</evidence>
<keyword evidence="3" id="KW-1003">Cell membrane</keyword>
<dbReference type="FunFam" id="3.40.50.300:FF:000589">
    <property type="entry name" value="ABC transporter, ATP-binding subunit"/>
    <property type="match status" value="1"/>
</dbReference>
<sequence>MKPAPDSGGAAVEAAPDAALEVRDVVKTFGSVTAVDHLSFTARRGEVLALLGPNGAGKTTTIEMCEGFTAPTSGSISVLGMDPQQHGEKVRERIGIMLQGGGSYSGIRVREMLELTASYNADPLDPAWLMDILGLNKVAATTYRRLSGGQQQRLSLALALIGRPELVFLDEPTAGMDAQSRRAVWDLISALRRDGVTVILTTHLMDEAERLADHVAIIDRGALVAHGTPQELIDAGANPALRIRTDGPLDLSGITQEVTLIDDSPHTYLLPSSGDPQVISAVATAAAQQNVLIKELGVRHRTLEDVFLDLTGRELRA</sequence>